<organism evidence="2 3">
    <name type="scientific">Guyanagaster necrorhizus</name>
    <dbReference type="NCBI Taxonomy" id="856835"/>
    <lineage>
        <taxon>Eukaryota</taxon>
        <taxon>Fungi</taxon>
        <taxon>Dikarya</taxon>
        <taxon>Basidiomycota</taxon>
        <taxon>Agaricomycotina</taxon>
        <taxon>Agaricomycetes</taxon>
        <taxon>Agaricomycetidae</taxon>
        <taxon>Agaricales</taxon>
        <taxon>Marasmiineae</taxon>
        <taxon>Physalacriaceae</taxon>
        <taxon>Guyanagaster</taxon>
    </lineage>
</organism>
<keyword evidence="1" id="KW-0812">Transmembrane</keyword>
<dbReference type="Proteomes" id="UP000812287">
    <property type="component" value="Unassembled WGS sequence"/>
</dbReference>
<keyword evidence="1" id="KW-0472">Membrane</keyword>
<keyword evidence="1" id="KW-1133">Transmembrane helix</keyword>
<gene>
    <name evidence="2" type="ORF">BT62DRAFT_920837</name>
</gene>
<comment type="caution">
    <text evidence="2">The sequence shown here is derived from an EMBL/GenBank/DDBJ whole genome shotgun (WGS) entry which is preliminary data.</text>
</comment>
<dbReference type="OrthoDB" id="2897512at2759"/>
<reference evidence="2" key="1">
    <citation type="submission" date="2020-11" db="EMBL/GenBank/DDBJ databases">
        <title>Adaptations for nitrogen fixation in a non-lichenized fungal sporocarp promotes dispersal by wood-feeding termites.</title>
        <authorList>
            <consortium name="DOE Joint Genome Institute"/>
            <person name="Koch R.A."/>
            <person name="Yoon G."/>
            <person name="Arayal U."/>
            <person name="Lail K."/>
            <person name="Amirebrahimi M."/>
            <person name="Labutti K."/>
            <person name="Lipzen A."/>
            <person name="Riley R."/>
            <person name="Barry K."/>
            <person name="Henrissat B."/>
            <person name="Grigoriev I.V."/>
            <person name="Herr J.R."/>
            <person name="Aime M.C."/>
        </authorList>
    </citation>
    <scope>NUCLEOTIDE SEQUENCE</scope>
    <source>
        <strain evidence="2">MCA 3950</strain>
    </source>
</reference>
<accession>A0A9P7VR15</accession>
<evidence type="ECO:0000313" key="2">
    <source>
        <dbReference type="EMBL" id="KAG7445088.1"/>
    </source>
</evidence>
<feature type="transmembrane region" description="Helical" evidence="1">
    <location>
        <begin position="6"/>
        <end position="29"/>
    </location>
</feature>
<dbReference type="EMBL" id="MU250538">
    <property type="protein sequence ID" value="KAG7445088.1"/>
    <property type="molecule type" value="Genomic_DNA"/>
</dbReference>
<dbReference type="AlphaFoldDB" id="A0A9P7VR15"/>
<keyword evidence="3" id="KW-1185">Reference proteome</keyword>
<evidence type="ECO:0000313" key="3">
    <source>
        <dbReference type="Proteomes" id="UP000812287"/>
    </source>
</evidence>
<protein>
    <submittedName>
        <fullName evidence="2">Uncharacterized protein</fullName>
    </submittedName>
</protein>
<sequence length="199" mass="21650">MINNNQLIQAAGFLFAIAIAMALSVLAFVKDILALLSFRASSTVAPEYPRIVVTVKVDVVTTQNSTIEPLSSVSSDSTFVQVSSECYSGARGGKRSCLKEIIPTAQTRKAINDALRSTHGPWTYRSPSHIRTIIVSFPLPISGRRLAQDVPPSQRVQMVSDITLKPDYLSAAVLPVCLFFIKMTSSAPSPQFMLPRPIL</sequence>
<name>A0A9P7VR15_9AGAR</name>
<evidence type="ECO:0000256" key="1">
    <source>
        <dbReference type="SAM" id="Phobius"/>
    </source>
</evidence>
<dbReference type="GeneID" id="66106550"/>
<proteinExistence type="predicted"/>
<dbReference type="RefSeq" id="XP_043038588.1">
    <property type="nucleotide sequence ID" value="XM_043184253.1"/>
</dbReference>